<dbReference type="Proteomes" id="UP000005408">
    <property type="component" value="Unassembled WGS sequence"/>
</dbReference>
<accession>A0A8W8NZH1</accession>
<evidence type="ECO:0000313" key="3">
    <source>
        <dbReference type="Proteomes" id="UP000005408"/>
    </source>
</evidence>
<reference evidence="2" key="1">
    <citation type="submission" date="2022-08" db="UniProtKB">
        <authorList>
            <consortium name="EnsemblMetazoa"/>
        </authorList>
    </citation>
    <scope>IDENTIFICATION</scope>
    <source>
        <strain evidence="2">05x7-T-G4-1.051#20</strain>
    </source>
</reference>
<keyword evidence="3" id="KW-1185">Reference proteome</keyword>
<organism evidence="2 3">
    <name type="scientific">Magallana gigas</name>
    <name type="common">Pacific oyster</name>
    <name type="synonym">Crassostrea gigas</name>
    <dbReference type="NCBI Taxonomy" id="29159"/>
    <lineage>
        <taxon>Eukaryota</taxon>
        <taxon>Metazoa</taxon>
        <taxon>Spiralia</taxon>
        <taxon>Lophotrochozoa</taxon>
        <taxon>Mollusca</taxon>
        <taxon>Bivalvia</taxon>
        <taxon>Autobranchia</taxon>
        <taxon>Pteriomorphia</taxon>
        <taxon>Ostreida</taxon>
        <taxon>Ostreoidea</taxon>
        <taxon>Ostreidae</taxon>
        <taxon>Magallana</taxon>
    </lineage>
</organism>
<feature type="region of interest" description="Disordered" evidence="1">
    <location>
        <begin position="67"/>
        <end position="103"/>
    </location>
</feature>
<sequence length="294" mass="32879">MPNIKGEESDSESGNPSGMAKQETSGERTAKQQESGGEEMTPDDMTQVWNALKKMKIRPENFLAWAASNSSTGLQPEPQSGTKQKSDSEAGYLKPQPRISIFSGDRKSDVSYDLWKYEVTCLMKEAKSEETVLQTNRRSVRGQPLVVEDESEVLDDGRSSDAGTVTGDDQDSVQNLEEGSREDALNQSTDTDDPEVSTHVNNNNDVIITLQIVDDPDNDVRDQEDESDEIPERTPVRRSTRTRTKPNWMNSYICNQIQSSKWRDKALFFSQIADKASKLDKETSSTLLKLLSDD</sequence>
<dbReference type="AlphaFoldDB" id="A0A8W8NZH1"/>
<evidence type="ECO:0000313" key="2">
    <source>
        <dbReference type="EnsemblMetazoa" id="G8478.1:cds"/>
    </source>
</evidence>
<dbReference type="EnsemblMetazoa" id="G8478.1">
    <property type="protein sequence ID" value="G8478.1:cds"/>
    <property type="gene ID" value="G8478"/>
</dbReference>
<proteinExistence type="predicted"/>
<feature type="region of interest" description="Disordered" evidence="1">
    <location>
        <begin position="214"/>
        <end position="242"/>
    </location>
</feature>
<feature type="compositionally biased region" description="Polar residues" evidence="1">
    <location>
        <begin position="67"/>
        <end position="83"/>
    </location>
</feature>
<feature type="region of interest" description="Disordered" evidence="1">
    <location>
        <begin position="1"/>
        <end position="52"/>
    </location>
</feature>
<feature type="region of interest" description="Disordered" evidence="1">
    <location>
        <begin position="127"/>
        <end position="200"/>
    </location>
</feature>
<protein>
    <submittedName>
        <fullName evidence="2">Uncharacterized protein</fullName>
    </submittedName>
</protein>
<evidence type="ECO:0000256" key="1">
    <source>
        <dbReference type="SAM" id="MobiDB-lite"/>
    </source>
</evidence>
<name>A0A8W8NZH1_MAGGI</name>
<feature type="compositionally biased region" description="Acidic residues" evidence="1">
    <location>
        <begin position="214"/>
        <end position="229"/>
    </location>
</feature>